<evidence type="ECO:0000256" key="3">
    <source>
        <dbReference type="ARBA" id="ARBA00023125"/>
    </source>
</evidence>
<keyword evidence="2" id="KW-0680">Restriction system</keyword>
<proteinExistence type="inferred from homology"/>
<protein>
    <submittedName>
        <fullName evidence="5">Restriction endonuclease subunit S</fullName>
        <ecNumber evidence="5">3.1.21.-</ecNumber>
    </submittedName>
</protein>
<accession>A0A9D2KLI6</accession>
<evidence type="ECO:0000256" key="2">
    <source>
        <dbReference type="ARBA" id="ARBA00022747"/>
    </source>
</evidence>
<dbReference type="InterPro" id="IPR044946">
    <property type="entry name" value="Restrct_endonuc_typeI_TRD_sf"/>
</dbReference>
<evidence type="ECO:0000313" key="5">
    <source>
        <dbReference type="EMBL" id="HJA09270.1"/>
    </source>
</evidence>
<keyword evidence="5" id="KW-0540">Nuclease</keyword>
<dbReference type="Gene3D" id="1.10.287.1120">
    <property type="entry name" value="Bipartite methylase S protein"/>
    <property type="match status" value="1"/>
</dbReference>
<sequence length="390" mass="43527">MSEHAGKPEIRFAGFTETWEQRNTSYLGNFFKGQGYSKADLLPVGTPIILYGQLYTNYQFTITEVNTYAQKKKNTILSKGNEVIVPASGETAEDIARASAVRKKGVILGGDLNIIVPIPSMNAEFFALSLSNGFPQKKLAQKAQGKSVVHIHNSDIQEISITYPSLEEQNRIVTFFRHLDRLITLHQRKRGRLENIKKAMLEKMFPKNGSDVPEIRFAGFTEAWEQRKLGELCNITTGKLDANAMVPDGRYDFYTSGIDVFKIDKAAFEGPAITIAGNGASVGYMHLADGKFNAYQRTYVLTDFSADRQFLNVAIGNELPNKIQEEVRGSGIPYIVLNMLTDLVTSLPSPKEQVAIGSFFESLDNLITLHQRKVALLKNIKKACLEKMFI</sequence>
<gene>
    <name evidence="5" type="ORF">H9962_08805</name>
</gene>
<dbReference type="GO" id="GO:0004519">
    <property type="term" value="F:endonuclease activity"/>
    <property type="evidence" value="ECO:0007669"/>
    <property type="project" value="UniProtKB-KW"/>
</dbReference>
<dbReference type="Gene3D" id="3.90.220.20">
    <property type="entry name" value="DNA methylase specificity domains"/>
    <property type="match status" value="2"/>
</dbReference>
<dbReference type="AlphaFoldDB" id="A0A9D2KLI6"/>
<dbReference type="InterPro" id="IPR000055">
    <property type="entry name" value="Restrct_endonuc_typeI_TRD"/>
</dbReference>
<comment type="caution">
    <text evidence="5">The sequence shown here is derived from an EMBL/GenBank/DDBJ whole genome shotgun (WGS) entry which is preliminary data.</text>
</comment>
<keyword evidence="3" id="KW-0238">DNA-binding</keyword>
<dbReference type="Pfam" id="PF01420">
    <property type="entry name" value="Methylase_S"/>
    <property type="match status" value="2"/>
</dbReference>
<keyword evidence="5" id="KW-0378">Hydrolase</keyword>
<name>A0A9D2KLI6_9BACT</name>
<dbReference type="EC" id="3.1.21.-" evidence="5"/>
<keyword evidence="5" id="KW-0255">Endonuclease</keyword>
<dbReference type="Proteomes" id="UP000824225">
    <property type="component" value="Unassembled WGS sequence"/>
</dbReference>
<evidence type="ECO:0000256" key="1">
    <source>
        <dbReference type="ARBA" id="ARBA00010923"/>
    </source>
</evidence>
<dbReference type="InterPro" id="IPR052021">
    <property type="entry name" value="Type-I_RS_S_subunit"/>
</dbReference>
<dbReference type="SUPFAM" id="SSF116734">
    <property type="entry name" value="DNA methylase specificity domain"/>
    <property type="match status" value="2"/>
</dbReference>
<dbReference type="GO" id="GO:0016787">
    <property type="term" value="F:hydrolase activity"/>
    <property type="evidence" value="ECO:0007669"/>
    <property type="project" value="UniProtKB-KW"/>
</dbReference>
<feature type="domain" description="Type I restriction modification DNA specificity" evidence="4">
    <location>
        <begin position="222"/>
        <end position="377"/>
    </location>
</feature>
<dbReference type="EMBL" id="DXAN01000028">
    <property type="protein sequence ID" value="HJA09270.1"/>
    <property type="molecule type" value="Genomic_DNA"/>
</dbReference>
<dbReference type="GO" id="GO:0009307">
    <property type="term" value="P:DNA restriction-modification system"/>
    <property type="evidence" value="ECO:0007669"/>
    <property type="project" value="UniProtKB-KW"/>
</dbReference>
<comment type="similarity">
    <text evidence="1">Belongs to the type-I restriction system S methylase family.</text>
</comment>
<dbReference type="GO" id="GO:0003677">
    <property type="term" value="F:DNA binding"/>
    <property type="evidence" value="ECO:0007669"/>
    <property type="project" value="UniProtKB-KW"/>
</dbReference>
<dbReference type="PANTHER" id="PTHR30408">
    <property type="entry name" value="TYPE-1 RESTRICTION ENZYME ECOKI SPECIFICITY PROTEIN"/>
    <property type="match status" value="1"/>
</dbReference>
<organism evidence="5 6">
    <name type="scientific">Candidatus Mailhella merdigallinarum</name>
    <dbReference type="NCBI Taxonomy" id="2838658"/>
    <lineage>
        <taxon>Bacteria</taxon>
        <taxon>Pseudomonadati</taxon>
        <taxon>Thermodesulfobacteriota</taxon>
        <taxon>Desulfovibrionia</taxon>
        <taxon>Desulfovibrionales</taxon>
        <taxon>Desulfovibrionaceae</taxon>
        <taxon>Mailhella</taxon>
    </lineage>
</organism>
<feature type="domain" description="Type I restriction modification DNA specificity" evidence="4">
    <location>
        <begin position="17"/>
        <end position="194"/>
    </location>
</feature>
<evidence type="ECO:0000313" key="6">
    <source>
        <dbReference type="Proteomes" id="UP000824225"/>
    </source>
</evidence>
<reference evidence="5" key="1">
    <citation type="journal article" date="2021" name="PeerJ">
        <title>Extensive microbial diversity within the chicken gut microbiome revealed by metagenomics and culture.</title>
        <authorList>
            <person name="Gilroy R."/>
            <person name="Ravi A."/>
            <person name="Getino M."/>
            <person name="Pursley I."/>
            <person name="Horton D.L."/>
            <person name="Alikhan N.F."/>
            <person name="Baker D."/>
            <person name="Gharbi K."/>
            <person name="Hall N."/>
            <person name="Watson M."/>
            <person name="Adriaenssens E.M."/>
            <person name="Foster-Nyarko E."/>
            <person name="Jarju S."/>
            <person name="Secka A."/>
            <person name="Antonio M."/>
            <person name="Oren A."/>
            <person name="Chaudhuri R.R."/>
            <person name="La Ragione R."/>
            <person name="Hildebrand F."/>
            <person name="Pallen M.J."/>
        </authorList>
    </citation>
    <scope>NUCLEOTIDE SEQUENCE</scope>
    <source>
        <strain evidence="5">CHK186-16707</strain>
    </source>
</reference>
<evidence type="ECO:0000259" key="4">
    <source>
        <dbReference type="Pfam" id="PF01420"/>
    </source>
</evidence>
<reference evidence="5" key="2">
    <citation type="submission" date="2021-04" db="EMBL/GenBank/DDBJ databases">
        <authorList>
            <person name="Gilroy R."/>
        </authorList>
    </citation>
    <scope>NUCLEOTIDE SEQUENCE</scope>
    <source>
        <strain evidence="5">CHK186-16707</strain>
    </source>
</reference>
<dbReference type="PANTHER" id="PTHR30408:SF12">
    <property type="entry name" value="TYPE I RESTRICTION ENZYME MJAVIII SPECIFICITY SUBUNIT"/>
    <property type="match status" value="1"/>
</dbReference>